<protein>
    <recommendedName>
        <fullName evidence="5">Glycosyltransferase subfamily 4-like N-terminal domain-containing protein</fullName>
    </recommendedName>
</protein>
<evidence type="ECO:0000259" key="2">
    <source>
        <dbReference type="Pfam" id="PF13439"/>
    </source>
</evidence>
<sequence length="361" mass="39283">MLHVLNELRPSGAETMLRLAGPIWNSAGYQCDILSTGQDVGPYAEALRSAGYQVHHLAARKNPAYFVEFANLVRRGGYDVVHQHAEGMRYWFCLAALAVGAKVAATVHSNFSFDGSLRWRRAWQRRHLQRLGVAFIAIAPGVRANEARRFGIESRLVWNWFDSEKFRPVTSEERMLARRSFGLSDHDKVVVSLGNCSEVKNHAALLGALTHMPGVKYLHVGQEDHQCSEQRLAKEVGLSSRVHFLGWLDDPRTALAASDVYVMPSLFEGLGVAALEAIGSGLPCVLSRAPGLVDLASLGLTLEYADATPEALAKVITTVLDRGGFESGAADANAQMVIKRLSPAEGGAAYAKIWSDLACSS</sequence>
<dbReference type="InterPro" id="IPR001296">
    <property type="entry name" value="Glyco_trans_1"/>
</dbReference>
<gene>
    <name evidence="3" type="ORF">N800_04470</name>
</gene>
<evidence type="ECO:0000313" key="4">
    <source>
        <dbReference type="Proteomes" id="UP000029998"/>
    </source>
</evidence>
<dbReference type="EMBL" id="AVPU01000014">
    <property type="protein sequence ID" value="KGM54325.1"/>
    <property type="molecule type" value="Genomic_DNA"/>
</dbReference>
<dbReference type="Proteomes" id="UP000029998">
    <property type="component" value="Unassembled WGS sequence"/>
</dbReference>
<dbReference type="SUPFAM" id="SSF53756">
    <property type="entry name" value="UDP-Glycosyltransferase/glycogen phosphorylase"/>
    <property type="match status" value="1"/>
</dbReference>
<feature type="domain" description="Glycosyl transferase family 1" evidence="1">
    <location>
        <begin position="178"/>
        <end position="322"/>
    </location>
</feature>
<name>A0A0A0EVS6_9GAMM</name>
<keyword evidence="4" id="KW-1185">Reference proteome</keyword>
<dbReference type="PANTHER" id="PTHR45947:SF3">
    <property type="entry name" value="SULFOQUINOVOSYL TRANSFERASE SQD2"/>
    <property type="match status" value="1"/>
</dbReference>
<dbReference type="eggNOG" id="COG0438">
    <property type="taxonomic scope" value="Bacteria"/>
</dbReference>
<dbReference type="GO" id="GO:0016757">
    <property type="term" value="F:glycosyltransferase activity"/>
    <property type="evidence" value="ECO:0007669"/>
    <property type="project" value="InterPro"/>
</dbReference>
<evidence type="ECO:0000313" key="3">
    <source>
        <dbReference type="EMBL" id="KGM54325.1"/>
    </source>
</evidence>
<dbReference type="Gene3D" id="3.40.50.2000">
    <property type="entry name" value="Glycogen Phosphorylase B"/>
    <property type="match status" value="2"/>
</dbReference>
<feature type="domain" description="Glycosyltransferase subfamily 4-like N-terminal" evidence="2">
    <location>
        <begin position="12"/>
        <end position="163"/>
    </location>
</feature>
<organism evidence="3 4">
    <name type="scientific">Lysobacter daejeonensis GH1-9</name>
    <dbReference type="NCBI Taxonomy" id="1385517"/>
    <lineage>
        <taxon>Bacteria</taxon>
        <taxon>Pseudomonadati</taxon>
        <taxon>Pseudomonadota</taxon>
        <taxon>Gammaproteobacteria</taxon>
        <taxon>Lysobacterales</taxon>
        <taxon>Lysobacteraceae</taxon>
        <taxon>Aerolutibacter</taxon>
    </lineage>
</organism>
<dbReference type="InterPro" id="IPR050194">
    <property type="entry name" value="Glycosyltransferase_grp1"/>
</dbReference>
<comment type="caution">
    <text evidence="3">The sequence shown here is derived from an EMBL/GenBank/DDBJ whole genome shotgun (WGS) entry which is preliminary data.</text>
</comment>
<proteinExistence type="predicted"/>
<dbReference type="Pfam" id="PF13439">
    <property type="entry name" value="Glyco_transf_4"/>
    <property type="match status" value="1"/>
</dbReference>
<evidence type="ECO:0008006" key="5">
    <source>
        <dbReference type="Google" id="ProtNLM"/>
    </source>
</evidence>
<accession>A0A0A0EVS6</accession>
<dbReference type="PANTHER" id="PTHR45947">
    <property type="entry name" value="SULFOQUINOVOSYL TRANSFERASE SQD2"/>
    <property type="match status" value="1"/>
</dbReference>
<dbReference type="Pfam" id="PF00534">
    <property type="entry name" value="Glycos_transf_1"/>
    <property type="match status" value="1"/>
</dbReference>
<evidence type="ECO:0000259" key="1">
    <source>
        <dbReference type="Pfam" id="PF00534"/>
    </source>
</evidence>
<dbReference type="STRING" id="1385517.N800_04470"/>
<dbReference type="AlphaFoldDB" id="A0A0A0EVS6"/>
<reference evidence="3 4" key="1">
    <citation type="submission" date="2013-08" db="EMBL/GenBank/DDBJ databases">
        <title>Genome sequencing of Lysobacter.</title>
        <authorList>
            <person name="Zhang S."/>
            <person name="Wang G."/>
        </authorList>
    </citation>
    <scope>NUCLEOTIDE SEQUENCE [LARGE SCALE GENOMIC DNA]</scope>
    <source>
        <strain evidence="3 4">GH1-9</strain>
    </source>
</reference>
<dbReference type="InterPro" id="IPR028098">
    <property type="entry name" value="Glyco_trans_4-like_N"/>
</dbReference>